<feature type="compositionally biased region" description="Low complexity" evidence="1">
    <location>
        <begin position="52"/>
        <end position="77"/>
    </location>
</feature>
<comment type="caution">
    <text evidence="3">The sequence shown here is derived from an EMBL/GenBank/DDBJ whole genome shotgun (WGS) entry which is preliminary data.</text>
</comment>
<keyword evidence="2" id="KW-0472">Membrane</keyword>
<feature type="transmembrane region" description="Helical" evidence="2">
    <location>
        <begin position="12"/>
        <end position="34"/>
    </location>
</feature>
<sequence length="230" mass="22225">MRTDAGSSRRAASPGVVIAAVSVILTLCAGPLLAGCGGSGRSDGAPAPPRPGSTTGAAEAGEAADAGGSGATASGGPAAPGGPVPSASAGSGTPVPPSSPARAAQVVEAYFAEINAAARDGRVADTAATALPGCQTCALDVGMTRHLDQNGVRAATAPYEITGLAAGERRGTVVDVRFTATARPARLLDPAGRDAGLEPGVPARAATARLVLTGPGWRIQNIIYAAGAGR</sequence>
<name>A0A1S1QM58_9ACTN</name>
<accession>A0A1S1QM58</accession>
<dbReference type="OrthoDB" id="3214794at2"/>
<reference evidence="4" key="1">
    <citation type="submission" date="2016-07" db="EMBL/GenBank/DDBJ databases">
        <title>Sequence Frankia sp. strain CcI1.17.</title>
        <authorList>
            <person name="Ghodhbane-Gtari F."/>
            <person name="Swanson E."/>
            <person name="Gueddou A."/>
            <person name="Morris K."/>
            <person name="Hezbri K."/>
            <person name="Ktari A."/>
            <person name="Nouioui I."/>
            <person name="Abebe-Akele F."/>
            <person name="Simpson S."/>
            <person name="Thomas K."/>
            <person name="Gtari M."/>
            <person name="Tisa L.S."/>
            <person name="Hurst S."/>
        </authorList>
    </citation>
    <scope>NUCLEOTIDE SEQUENCE [LARGE SCALE GENOMIC DNA]</scope>
    <source>
        <strain evidence="4">Cc1.17</strain>
    </source>
</reference>
<feature type="region of interest" description="Disordered" evidence="1">
    <location>
        <begin position="39"/>
        <end position="100"/>
    </location>
</feature>
<organism evidence="3 4">
    <name type="scientific">Parafrankia colletiae</name>
    <dbReference type="NCBI Taxonomy" id="573497"/>
    <lineage>
        <taxon>Bacteria</taxon>
        <taxon>Bacillati</taxon>
        <taxon>Actinomycetota</taxon>
        <taxon>Actinomycetes</taxon>
        <taxon>Frankiales</taxon>
        <taxon>Frankiaceae</taxon>
        <taxon>Parafrankia</taxon>
    </lineage>
</organism>
<dbReference type="AlphaFoldDB" id="A0A1S1QM58"/>
<evidence type="ECO:0000313" key="3">
    <source>
        <dbReference type="EMBL" id="OHV35060.1"/>
    </source>
</evidence>
<keyword evidence="2" id="KW-0812">Transmembrane</keyword>
<dbReference type="EMBL" id="MBLM01000123">
    <property type="protein sequence ID" value="OHV35060.1"/>
    <property type="molecule type" value="Genomic_DNA"/>
</dbReference>
<evidence type="ECO:0000256" key="2">
    <source>
        <dbReference type="SAM" id="Phobius"/>
    </source>
</evidence>
<protein>
    <submittedName>
        <fullName evidence="3">Uncharacterized protein</fullName>
    </submittedName>
</protein>
<dbReference type="Proteomes" id="UP000179627">
    <property type="component" value="Unassembled WGS sequence"/>
</dbReference>
<keyword evidence="4" id="KW-1185">Reference proteome</keyword>
<feature type="compositionally biased region" description="Low complexity" evidence="1">
    <location>
        <begin position="84"/>
        <end position="93"/>
    </location>
</feature>
<proteinExistence type="predicted"/>
<evidence type="ECO:0000313" key="4">
    <source>
        <dbReference type="Proteomes" id="UP000179627"/>
    </source>
</evidence>
<evidence type="ECO:0000256" key="1">
    <source>
        <dbReference type="SAM" id="MobiDB-lite"/>
    </source>
</evidence>
<gene>
    <name evidence="3" type="ORF">CC117_19915</name>
</gene>
<keyword evidence="2" id="KW-1133">Transmembrane helix</keyword>